<dbReference type="PANTHER" id="PTHR42747:SF3">
    <property type="entry name" value="NITRONATE MONOOXYGENASE-RELATED"/>
    <property type="match status" value="1"/>
</dbReference>
<dbReference type="RefSeq" id="WP_109675458.1">
    <property type="nucleotide sequence ID" value="NZ_CP086615.1"/>
</dbReference>
<evidence type="ECO:0000256" key="4">
    <source>
        <dbReference type="ARBA" id="ARBA00022630"/>
    </source>
</evidence>
<organism evidence="12 13">
    <name type="scientific">Sediminicurvatus halobius</name>
    <dbReference type="NCBI Taxonomy" id="2182432"/>
    <lineage>
        <taxon>Bacteria</taxon>
        <taxon>Pseudomonadati</taxon>
        <taxon>Pseudomonadota</taxon>
        <taxon>Gammaproteobacteria</taxon>
        <taxon>Chromatiales</taxon>
        <taxon>Ectothiorhodospiraceae</taxon>
        <taxon>Sediminicurvatus</taxon>
    </lineage>
</organism>
<dbReference type="GO" id="GO:0000166">
    <property type="term" value="F:nucleotide binding"/>
    <property type="evidence" value="ECO:0007669"/>
    <property type="project" value="UniProtKB-KW"/>
</dbReference>
<dbReference type="PANTHER" id="PTHR42747">
    <property type="entry name" value="NITRONATE MONOOXYGENASE-RELATED"/>
    <property type="match status" value="1"/>
</dbReference>
<keyword evidence="3" id="KW-0216">Detoxification</keyword>
<protein>
    <recommendedName>
        <fullName evidence="11">Nitronate monooxygenase</fullName>
    </recommendedName>
    <alternativeName>
        <fullName evidence="9">Propionate 3-nitronate monooxygenase</fullName>
    </alternativeName>
</protein>
<dbReference type="AlphaFoldDB" id="A0A2U2N8C1"/>
<keyword evidence="5" id="KW-0288">FMN</keyword>
<evidence type="ECO:0000256" key="1">
    <source>
        <dbReference type="ARBA" id="ARBA00001917"/>
    </source>
</evidence>
<keyword evidence="6" id="KW-0547">Nucleotide-binding</keyword>
<dbReference type="OrthoDB" id="9778912at2"/>
<dbReference type="GO" id="GO:0018580">
    <property type="term" value="F:nitronate monooxygenase activity"/>
    <property type="evidence" value="ECO:0007669"/>
    <property type="project" value="InterPro"/>
</dbReference>
<evidence type="ECO:0000256" key="6">
    <source>
        <dbReference type="ARBA" id="ARBA00022741"/>
    </source>
</evidence>
<evidence type="ECO:0000256" key="10">
    <source>
        <dbReference type="ARBA" id="ARBA00049401"/>
    </source>
</evidence>
<dbReference type="Proteomes" id="UP000245474">
    <property type="component" value="Unassembled WGS sequence"/>
</dbReference>
<comment type="similarity">
    <text evidence="2">Belongs to the nitronate monooxygenase family. NMO class I subfamily.</text>
</comment>
<evidence type="ECO:0000256" key="11">
    <source>
        <dbReference type="ARBA" id="ARBA00067136"/>
    </source>
</evidence>
<dbReference type="GO" id="GO:0009636">
    <property type="term" value="P:response to toxic substance"/>
    <property type="evidence" value="ECO:0007669"/>
    <property type="project" value="UniProtKB-KW"/>
</dbReference>
<name>A0A2U2N8C1_9GAMM</name>
<dbReference type="Pfam" id="PF03060">
    <property type="entry name" value="NMO"/>
    <property type="match status" value="1"/>
</dbReference>
<keyword evidence="4" id="KW-0285">Flavoprotein</keyword>
<dbReference type="EMBL" id="QFFI01000002">
    <property type="protein sequence ID" value="PWG65406.1"/>
    <property type="molecule type" value="Genomic_DNA"/>
</dbReference>
<dbReference type="InterPro" id="IPR004136">
    <property type="entry name" value="NMO"/>
</dbReference>
<comment type="cofactor">
    <cofactor evidence="1">
        <name>FMN</name>
        <dbReference type="ChEBI" id="CHEBI:58210"/>
    </cofactor>
</comment>
<dbReference type="FunFam" id="3.20.20.70:FF:000154">
    <property type="entry name" value="Probable nitronate monooxygenase"/>
    <property type="match status" value="1"/>
</dbReference>
<keyword evidence="13" id="KW-1185">Reference proteome</keyword>
<evidence type="ECO:0000256" key="3">
    <source>
        <dbReference type="ARBA" id="ARBA00022575"/>
    </source>
</evidence>
<dbReference type="CDD" id="cd04730">
    <property type="entry name" value="NPD_like"/>
    <property type="match status" value="1"/>
</dbReference>
<dbReference type="SUPFAM" id="SSF51412">
    <property type="entry name" value="Inosine monophosphate dehydrogenase (IMPDH)"/>
    <property type="match status" value="1"/>
</dbReference>
<evidence type="ECO:0000256" key="9">
    <source>
        <dbReference type="ARBA" id="ARBA00031155"/>
    </source>
</evidence>
<accession>A0A2U2N8C1</accession>
<proteinExistence type="inferred from homology"/>
<evidence type="ECO:0000256" key="7">
    <source>
        <dbReference type="ARBA" id="ARBA00023002"/>
    </source>
</evidence>
<dbReference type="Gene3D" id="3.20.20.70">
    <property type="entry name" value="Aldolase class I"/>
    <property type="match status" value="1"/>
</dbReference>
<dbReference type="InterPro" id="IPR013785">
    <property type="entry name" value="Aldolase_TIM"/>
</dbReference>
<gene>
    <name evidence="12" type="ORF">DEM34_01290</name>
</gene>
<evidence type="ECO:0000256" key="5">
    <source>
        <dbReference type="ARBA" id="ARBA00022643"/>
    </source>
</evidence>
<reference evidence="12 13" key="1">
    <citation type="submission" date="2018-05" db="EMBL/GenBank/DDBJ databases">
        <title>Spiribacter halobius sp. nov., a moderately halophilic bacterium isolated from marine solar saltern.</title>
        <authorList>
            <person name="Zheng W.-S."/>
            <person name="Lu D.-C."/>
            <person name="Du Z.-J."/>
        </authorList>
    </citation>
    <scope>NUCLEOTIDE SEQUENCE [LARGE SCALE GENOMIC DNA]</scope>
    <source>
        <strain evidence="12 13">E85</strain>
    </source>
</reference>
<evidence type="ECO:0000256" key="2">
    <source>
        <dbReference type="ARBA" id="ARBA00009881"/>
    </source>
</evidence>
<evidence type="ECO:0000313" key="12">
    <source>
        <dbReference type="EMBL" id="PWG65406.1"/>
    </source>
</evidence>
<keyword evidence="7" id="KW-0560">Oxidoreductase</keyword>
<comment type="caution">
    <text evidence="12">The sequence shown here is derived from an EMBL/GenBank/DDBJ whole genome shotgun (WGS) entry which is preliminary data.</text>
</comment>
<sequence>MAAGAANPRRRAERFCADYGLARPILLAPMAGACPVALSVAVANAGGMGALGALMTQPAGIGEWVQAFREASQGPLQINLWIPDPPPPRDAGAEAVVRRFLARFGPEPPPDAADASLPDFAAQCAALLDAEPTVISSIMGLYPPEFVRRMKDRGIRWFATATTLSEALAAEAAGADAVVAQGAEAGGHRGAFEAEGAERRAVGLFALLPRLADRLTVPVIAAGGIADGRGVAAALTLGASAVSVGTGFLRCPEAGIPHAWAAALGRCEPEGTRLTRAFSGRPGRALATDFVEAAAAPDAPAPAPYPVQRALTAAMRREAADTGDVQRMQAWAGQAAALARAEPAGDVVRRLWDEAEAHL</sequence>
<evidence type="ECO:0000256" key="8">
    <source>
        <dbReference type="ARBA" id="ARBA00023033"/>
    </source>
</evidence>
<comment type="catalytic activity">
    <reaction evidence="10">
        <text>3 propionate 3-nitronate + 3 O2 + H2O = 3 3-oxopropanoate + 2 nitrate + nitrite + H2O2 + 3 H(+)</text>
        <dbReference type="Rhea" id="RHEA:57332"/>
        <dbReference type="ChEBI" id="CHEBI:15377"/>
        <dbReference type="ChEBI" id="CHEBI:15378"/>
        <dbReference type="ChEBI" id="CHEBI:15379"/>
        <dbReference type="ChEBI" id="CHEBI:16240"/>
        <dbReference type="ChEBI" id="CHEBI:16301"/>
        <dbReference type="ChEBI" id="CHEBI:17632"/>
        <dbReference type="ChEBI" id="CHEBI:33190"/>
        <dbReference type="ChEBI" id="CHEBI:136067"/>
    </reaction>
</comment>
<keyword evidence="8 12" id="KW-0503">Monooxygenase</keyword>
<evidence type="ECO:0000313" key="13">
    <source>
        <dbReference type="Proteomes" id="UP000245474"/>
    </source>
</evidence>